<evidence type="ECO:0000313" key="2">
    <source>
        <dbReference type="Proteomes" id="UP000184442"/>
    </source>
</evidence>
<dbReference type="STRING" id="1122184.SAMN02745176_02334"/>
<proteinExistence type="predicted"/>
<dbReference type="Gene3D" id="3.40.50.720">
    <property type="entry name" value="NAD(P)-binding Rossmann-like Domain"/>
    <property type="match status" value="1"/>
</dbReference>
<protein>
    <submittedName>
        <fullName evidence="1">Uncharacterized protein</fullName>
    </submittedName>
</protein>
<organism evidence="1 2">
    <name type="scientific">Lutispora thermophila DSM 19022</name>
    <dbReference type="NCBI Taxonomy" id="1122184"/>
    <lineage>
        <taxon>Bacteria</taxon>
        <taxon>Bacillati</taxon>
        <taxon>Bacillota</taxon>
        <taxon>Clostridia</taxon>
        <taxon>Lutisporales</taxon>
        <taxon>Lutisporaceae</taxon>
        <taxon>Lutispora</taxon>
    </lineage>
</organism>
<reference evidence="1 2" key="1">
    <citation type="submission" date="2016-11" db="EMBL/GenBank/DDBJ databases">
        <authorList>
            <person name="Jaros S."/>
            <person name="Januszkiewicz K."/>
            <person name="Wedrychowicz H."/>
        </authorList>
    </citation>
    <scope>NUCLEOTIDE SEQUENCE [LARGE SCALE GENOMIC DNA]</scope>
    <source>
        <strain evidence="1 2">DSM 19022</strain>
    </source>
</reference>
<dbReference type="AlphaFoldDB" id="A0A1M6GDW9"/>
<dbReference type="RefSeq" id="WP_175548414.1">
    <property type="nucleotide sequence ID" value="NZ_FQZS01000015.1"/>
</dbReference>
<keyword evidence="2" id="KW-1185">Reference proteome</keyword>
<gene>
    <name evidence="1" type="ORF">SAMN02745176_02334</name>
</gene>
<name>A0A1M6GDW9_9FIRM</name>
<accession>A0A1M6GDW9</accession>
<sequence>MKIIIEKIYAHIGLKTGAEIHEKIAVCIAGELIQVKNNEKFESSYI</sequence>
<dbReference type="EMBL" id="FQZS01000015">
    <property type="protein sequence ID" value="SHJ08130.1"/>
    <property type="molecule type" value="Genomic_DNA"/>
</dbReference>
<evidence type="ECO:0000313" key="1">
    <source>
        <dbReference type="EMBL" id="SHJ08130.1"/>
    </source>
</evidence>
<dbReference type="Proteomes" id="UP000184442">
    <property type="component" value="Unassembled WGS sequence"/>
</dbReference>